<dbReference type="NCBIfam" id="TIGR00350">
    <property type="entry name" value="lytR_cpsA_psr"/>
    <property type="match status" value="1"/>
</dbReference>
<feature type="transmembrane region" description="Helical" evidence="2">
    <location>
        <begin position="26"/>
        <end position="44"/>
    </location>
</feature>
<reference evidence="4" key="2">
    <citation type="journal article" date="2021" name="Data Brief">
        <title>Draft genome sequence data of the facultative, thermophilic, xylanolytic bacterium Paenibacillus sp. strain DA-C8.</title>
        <authorList>
            <person name="Chhe C."/>
            <person name="Uke A."/>
            <person name="Baramee S."/>
            <person name="Ungkulpasvich U."/>
            <person name="Tachaapaikoon C."/>
            <person name="Pason P."/>
            <person name="Waeonukul R."/>
            <person name="Ratanakhanokchai K."/>
            <person name="Kosugi A."/>
        </authorList>
    </citation>
    <scope>NUCLEOTIDE SEQUENCE</scope>
    <source>
        <strain evidence="4">DA-C8</strain>
    </source>
</reference>
<dbReference type="PANTHER" id="PTHR33392">
    <property type="entry name" value="POLYISOPRENYL-TEICHOIC ACID--PEPTIDOGLYCAN TEICHOIC ACID TRANSFERASE TAGU"/>
    <property type="match status" value="1"/>
</dbReference>
<dbReference type="AlphaFoldDB" id="A0A916QD94"/>
<dbReference type="InterPro" id="IPR004474">
    <property type="entry name" value="LytR_CpsA_psr"/>
</dbReference>
<dbReference type="InterPro" id="IPR050922">
    <property type="entry name" value="LytR/CpsA/Psr_CW_biosynth"/>
</dbReference>
<accession>A0A916QD94</accession>
<feature type="domain" description="Cell envelope-related transcriptional attenuator" evidence="3">
    <location>
        <begin position="104"/>
        <end position="263"/>
    </location>
</feature>
<gene>
    <name evidence="4" type="primary">lytR</name>
    <name evidence="4" type="ORF">PRECH8_07350</name>
</gene>
<protein>
    <submittedName>
        <fullName evidence="4">LytR family transcriptional regulator</fullName>
    </submittedName>
</protein>
<evidence type="ECO:0000313" key="5">
    <source>
        <dbReference type="Proteomes" id="UP000654993"/>
    </source>
</evidence>
<keyword evidence="2" id="KW-1133">Transmembrane helix</keyword>
<name>A0A916QD94_9BACL</name>
<evidence type="ECO:0000313" key="4">
    <source>
        <dbReference type="EMBL" id="GFR37439.1"/>
    </source>
</evidence>
<evidence type="ECO:0000259" key="3">
    <source>
        <dbReference type="Pfam" id="PF03816"/>
    </source>
</evidence>
<proteinExistence type="inferred from homology"/>
<dbReference type="PANTHER" id="PTHR33392:SF6">
    <property type="entry name" value="POLYISOPRENYL-TEICHOIC ACID--PEPTIDOGLYCAN TEICHOIC ACID TRANSFERASE TAGU"/>
    <property type="match status" value="1"/>
</dbReference>
<dbReference type="Gene3D" id="3.40.630.190">
    <property type="entry name" value="LCP protein"/>
    <property type="match status" value="1"/>
</dbReference>
<dbReference type="RefSeq" id="WP_200965719.1">
    <property type="nucleotide sequence ID" value="NZ_BMAQ01000005.1"/>
</dbReference>
<dbReference type="EMBL" id="BMAQ01000005">
    <property type="protein sequence ID" value="GFR37439.1"/>
    <property type="molecule type" value="Genomic_DNA"/>
</dbReference>
<keyword evidence="2" id="KW-0812">Transmembrane</keyword>
<keyword evidence="5" id="KW-1185">Reference proteome</keyword>
<dbReference type="Pfam" id="PF03816">
    <property type="entry name" value="LytR_cpsA_psr"/>
    <property type="match status" value="1"/>
</dbReference>
<comment type="similarity">
    <text evidence="1">Belongs to the LytR/CpsA/Psr (LCP) family.</text>
</comment>
<organism evidence="4 5">
    <name type="scientific">Insulibacter thermoxylanivorax</name>
    <dbReference type="NCBI Taxonomy" id="2749268"/>
    <lineage>
        <taxon>Bacteria</taxon>
        <taxon>Bacillati</taxon>
        <taxon>Bacillota</taxon>
        <taxon>Bacilli</taxon>
        <taxon>Bacillales</taxon>
        <taxon>Paenibacillaceae</taxon>
        <taxon>Insulibacter</taxon>
    </lineage>
</organism>
<comment type="caution">
    <text evidence="4">The sequence shown here is derived from an EMBL/GenBank/DDBJ whole genome shotgun (WGS) entry which is preliminary data.</text>
</comment>
<sequence length="342" mass="38588">MAELQRTAPVSRRSRHRGKSRGKKKVIILSILLIILGAIFIYAANIAGKYNNLMDQISAQDPEDGVTDDVYGDSSSVKLPKVDSEVTTILLLGTDNRPRLGSLNTDVIMLVSLRPDPRSAVIVSMPRDTYMDPTGWKAGKANGFYAKARSVNKDKAYTYVREIFGEFFDVPIDYVVEIDFKAFEDIIDAFGGITVDVDMDMRYVDPTDGTNINLKKGRQLLDGKQALDFVRYRKSNDGTKESSDFERNMRQQQVISALVAKIKSIETVFRIGEVLDAAGANIKTSIPRKEIESLIRTYVGIKNEDIEFLRLEGTWRSPYVWPNKDSLNEIKQKLKDHRVPLQ</sequence>
<keyword evidence="2" id="KW-0472">Membrane</keyword>
<evidence type="ECO:0000256" key="1">
    <source>
        <dbReference type="ARBA" id="ARBA00006068"/>
    </source>
</evidence>
<reference evidence="4" key="1">
    <citation type="submission" date="2020-08" db="EMBL/GenBank/DDBJ databases">
        <authorList>
            <person name="Uke A."/>
            <person name="Chhe C."/>
            <person name="Baramee S."/>
            <person name="Kosugi A."/>
        </authorList>
    </citation>
    <scope>NUCLEOTIDE SEQUENCE</scope>
    <source>
        <strain evidence="4">DA-C8</strain>
    </source>
</reference>
<evidence type="ECO:0000256" key="2">
    <source>
        <dbReference type="SAM" id="Phobius"/>
    </source>
</evidence>
<dbReference type="Proteomes" id="UP000654993">
    <property type="component" value="Unassembled WGS sequence"/>
</dbReference>